<dbReference type="PANTHER" id="PTHR31623:SF110">
    <property type="entry name" value="VINORINE SYNTHASE-LIKE"/>
    <property type="match status" value="1"/>
</dbReference>
<feature type="region of interest" description="Disordered" evidence="4">
    <location>
        <begin position="141"/>
        <end position="168"/>
    </location>
</feature>
<evidence type="ECO:0000256" key="3">
    <source>
        <dbReference type="ARBA" id="ARBA00023315"/>
    </source>
</evidence>
<proteinExistence type="inferred from homology"/>
<evidence type="ECO:0000256" key="1">
    <source>
        <dbReference type="ARBA" id="ARBA00009861"/>
    </source>
</evidence>
<comment type="caution">
    <text evidence="5">The sequence shown here is derived from an EMBL/GenBank/DDBJ whole genome shotgun (WGS) entry which is preliminary data.</text>
</comment>
<protein>
    <submittedName>
        <fullName evidence="5">Uncharacterized protein</fullName>
    </submittedName>
</protein>
<evidence type="ECO:0000313" key="6">
    <source>
        <dbReference type="Proteomes" id="UP001289374"/>
    </source>
</evidence>
<dbReference type="Proteomes" id="UP001289374">
    <property type="component" value="Unassembled WGS sequence"/>
</dbReference>
<dbReference type="EMBL" id="JACGWL010000012">
    <property type="protein sequence ID" value="KAK4390928.1"/>
    <property type="molecule type" value="Genomic_DNA"/>
</dbReference>
<dbReference type="Pfam" id="PF02458">
    <property type="entry name" value="Transferase"/>
    <property type="match status" value="1"/>
</dbReference>
<evidence type="ECO:0000256" key="2">
    <source>
        <dbReference type="ARBA" id="ARBA00022679"/>
    </source>
</evidence>
<feature type="compositionally biased region" description="Polar residues" evidence="4">
    <location>
        <begin position="141"/>
        <end position="150"/>
    </location>
</feature>
<dbReference type="PANTHER" id="PTHR31623">
    <property type="entry name" value="F21J9.9"/>
    <property type="match status" value="1"/>
</dbReference>
<dbReference type="AlphaFoldDB" id="A0AAE1WCP1"/>
<reference evidence="5" key="2">
    <citation type="journal article" date="2024" name="Plant">
        <title>Genomic evolution and insights into agronomic trait innovations of Sesamum species.</title>
        <authorList>
            <person name="Miao H."/>
            <person name="Wang L."/>
            <person name="Qu L."/>
            <person name="Liu H."/>
            <person name="Sun Y."/>
            <person name="Le M."/>
            <person name="Wang Q."/>
            <person name="Wei S."/>
            <person name="Zheng Y."/>
            <person name="Lin W."/>
            <person name="Duan Y."/>
            <person name="Cao H."/>
            <person name="Xiong S."/>
            <person name="Wang X."/>
            <person name="Wei L."/>
            <person name="Li C."/>
            <person name="Ma Q."/>
            <person name="Ju M."/>
            <person name="Zhao R."/>
            <person name="Li G."/>
            <person name="Mu C."/>
            <person name="Tian Q."/>
            <person name="Mei H."/>
            <person name="Zhang T."/>
            <person name="Gao T."/>
            <person name="Zhang H."/>
        </authorList>
    </citation>
    <scope>NUCLEOTIDE SEQUENCE</scope>
    <source>
        <strain evidence="5">K16</strain>
    </source>
</reference>
<gene>
    <name evidence="5" type="ORF">Sango_2156100</name>
</gene>
<comment type="similarity">
    <text evidence="1">Belongs to the plant acyltransferase family.</text>
</comment>
<feature type="compositionally biased region" description="Basic and acidic residues" evidence="4">
    <location>
        <begin position="154"/>
        <end position="168"/>
    </location>
</feature>
<sequence length="168" mass="18941">MRWEFAVGLCISHRILDGTALSTFLKSWATAASSSAEKLVSPDFSASSLFPDDGLWLKDASMAMWGALFKKGQFVTRRFVFDGSAIASLKDMAMAQVERVSLHVWRSVSLHMEWEWLHLKRDSSCRRPSLLHTHIVTAQKGSSKNFSESPRQPDLADKCEIHRRDGKS</sequence>
<dbReference type="Gene3D" id="3.30.559.10">
    <property type="entry name" value="Chloramphenicol acetyltransferase-like domain"/>
    <property type="match status" value="1"/>
</dbReference>
<organism evidence="5 6">
    <name type="scientific">Sesamum angolense</name>
    <dbReference type="NCBI Taxonomy" id="2727404"/>
    <lineage>
        <taxon>Eukaryota</taxon>
        <taxon>Viridiplantae</taxon>
        <taxon>Streptophyta</taxon>
        <taxon>Embryophyta</taxon>
        <taxon>Tracheophyta</taxon>
        <taxon>Spermatophyta</taxon>
        <taxon>Magnoliopsida</taxon>
        <taxon>eudicotyledons</taxon>
        <taxon>Gunneridae</taxon>
        <taxon>Pentapetalae</taxon>
        <taxon>asterids</taxon>
        <taxon>lamiids</taxon>
        <taxon>Lamiales</taxon>
        <taxon>Pedaliaceae</taxon>
        <taxon>Sesamum</taxon>
    </lineage>
</organism>
<evidence type="ECO:0000256" key="4">
    <source>
        <dbReference type="SAM" id="MobiDB-lite"/>
    </source>
</evidence>
<keyword evidence="6" id="KW-1185">Reference proteome</keyword>
<dbReference type="GO" id="GO:0016746">
    <property type="term" value="F:acyltransferase activity"/>
    <property type="evidence" value="ECO:0007669"/>
    <property type="project" value="UniProtKB-KW"/>
</dbReference>
<accession>A0AAE1WCP1</accession>
<keyword evidence="3" id="KW-0012">Acyltransferase</keyword>
<keyword evidence="2" id="KW-0808">Transferase</keyword>
<reference evidence="5" key="1">
    <citation type="submission" date="2020-06" db="EMBL/GenBank/DDBJ databases">
        <authorList>
            <person name="Li T."/>
            <person name="Hu X."/>
            <person name="Zhang T."/>
            <person name="Song X."/>
            <person name="Zhang H."/>
            <person name="Dai N."/>
            <person name="Sheng W."/>
            <person name="Hou X."/>
            <person name="Wei L."/>
        </authorList>
    </citation>
    <scope>NUCLEOTIDE SEQUENCE</scope>
    <source>
        <strain evidence="5">K16</strain>
        <tissue evidence="5">Leaf</tissue>
    </source>
</reference>
<evidence type="ECO:0000313" key="5">
    <source>
        <dbReference type="EMBL" id="KAK4390928.1"/>
    </source>
</evidence>
<name>A0AAE1WCP1_9LAMI</name>
<dbReference type="InterPro" id="IPR023213">
    <property type="entry name" value="CAT-like_dom_sf"/>
</dbReference>